<evidence type="ECO:0000256" key="1">
    <source>
        <dbReference type="SAM" id="MobiDB-lite"/>
    </source>
</evidence>
<dbReference type="Proteomes" id="UP001596414">
    <property type="component" value="Unassembled WGS sequence"/>
</dbReference>
<dbReference type="AlphaFoldDB" id="A0ABD5X060"/>
<comment type="caution">
    <text evidence="2">The sequence shown here is derived from an EMBL/GenBank/DDBJ whole genome shotgun (WGS) entry which is preliminary data.</text>
</comment>
<evidence type="ECO:0000313" key="2">
    <source>
        <dbReference type="EMBL" id="MFC7124595.1"/>
    </source>
</evidence>
<organism evidence="2 3">
    <name type="scientific">Halovenus rubra</name>
    <dbReference type="NCBI Taxonomy" id="869890"/>
    <lineage>
        <taxon>Archaea</taxon>
        <taxon>Methanobacteriati</taxon>
        <taxon>Methanobacteriota</taxon>
        <taxon>Stenosarchaea group</taxon>
        <taxon>Halobacteria</taxon>
        <taxon>Halobacteriales</taxon>
        <taxon>Haloarculaceae</taxon>
        <taxon>Halovenus</taxon>
    </lineage>
</organism>
<sequence length="85" mass="9062">MQSCSDKTPERGQCNQTGGPDETPGDSPEDNIDDESPENDDSTGDDEGVTDDTGEGSNADKAGDDRENCPLGREDAVKEQTKTQR</sequence>
<feature type="compositionally biased region" description="Basic and acidic residues" evidence="1">
    <location>
        <begin position="61"/>
        <end position="85"/>
    </location>
</feature>
<name>A0ABD5X060_9EURY</name>
<dbReference type="RefSeq" id="WP_267637693.1">
    <property type="nucleotide sequence ID" value="NZ_JAODIY010000010.1"/>
</dbReference>
<proteinExistence type="predicted"/>
<feature type="compositionally biased region" description="Acidic residues" evidence="1">
    <location>
        <begin position="23"/>
        <end position="54"/>
    </location>
</feature>
<reference evidence="2 3" key="1">
    <citation type="journal article" date="2014" name="Int. J. Syst. Evol. Microbiol.">
        <title>Complete genome sequence of Corynebacterium casei LMG S-19264T (=DSM 44701T), isolated from a smear-ripened cheese.</title>
        <authorList>
            <consortium name="US DOE Joint Genome Institute (JGI-PGF)"/>
            <person name="Walter F."/>
            <person name="Albersmeier A."/>
            <person name="Kalinowski J."/>
            <person name="Ruckert C."/>
        </authorList>
    </citation>
    <scope>NUCLEOTIDE SEQUENCE [LARGE SCALE GENOMIC DNA]</scope>
    <source>
        <strain evidence="2 3">CGMCC 4.7215</strain>
    </source>
</reference>
<protein>
    <submittedName>
        <fullName evidence="2">Uncharacterized protein</fullName>
    </submittedName>
</protein>
<dbReference type="EMBL" id="JBHSZQ010000001">
    <property type="protein sequence ID" value="MFC7124595.1"/>
    <property type="molecule type" value="Genomic_DNA"/>
</dbReference>
<accession>A0ABD5X060</accession>
<gene>
    <name evidence="2" type="ORF">ACFQJ7_00865</name>
</gene>
<feature type="region of interest" description="Disordered" evidence="1">
    <location>
        <begin position="1"/>
        <end position="85"/>
    </location>
</feature>
<evidence type="ECO:0000313" key="3">
    <source>
        <dbReference type="Proteomes" id="UP001596414"/>
    </source>
</evidence>